<dbReference type="FunFam" id="3.10.50.30:FF:000001">
    <property type="entry name" value="Transcription elongation factor GreA"/>
    <property type="match status" value="1"/>
</dbReference>
<evidence type="ECO:0000259" key="6">
    <source>
        <dbReference type="Pfam" id="PF03449"/>
    </source>
</evidence>
<dbReference type="InterPro" id="IPR022691">
    <property type="entry name" value="Tscrpt_elong_fac_GreA/B_N"/>
</dbReference>
<dbReference type="GO" id="GO:0070063">
    <property type="term" value="F:RNA polymerase binding"/>
    <property type="evidence" value="ECO:0007669"/>
    <property type="project" value="InterPro"/>
</dbReference>
<dbReference type="HAMAP" id="MF_00930">
    <property type="entry name" value="GreB"/>
    <property type="match status" value="1"/>
</dbReference>
<dbReference type="NCBIfam" id="TIGR01461">
    <property type="entry name" value="greB"/>
    <property type="match status" value="1"/>
</dbReference>
<keyword evidence="7" id="KW-0648">Protein biosynthesis</keyword>
<dbReference type="HAMAP" id="MF_00105">
    <property type="entry name" value="GreA_GreB"/>
    <property type="match status" value="1"/>
</dbReference>
<evidence type="ECO:0000256" key="4">
    <source>
        <dbReference type="HAMAP-Rule" id="MF_00930"/>
    </source>
</evidence>
<dbReference type="RefSeq" id="WP_123712160.1">
    <property type="nucleotide sequence ID" value="NZ_RKHR01000004.1"/>
</dbReference>
<evidence type="ECO:0000256" key="3">
    <source>
        <dbReference type="ARBA" id="ARBA00023163"/>
    </source>
</evidence>
<dbReference type="Pfam" id="PF03449">
    <property type="entry name" value="GreA_GreB_N"/>
    <property type="match status" value="1"/>
</dbReference>
<evidence type="ECO:0000259" key="5">
    <source>
        <dbReference type="Pfam" id="PF01272"/>
    </source>
</evidence>
<sequence>MGRYRPPRRWGSNYISKFGEKVLKDELHQLWKIERPLVTQAVHEAALNGDRSENGDYIYGKKRLREIDSRVRYLTKRLEAVTVVSQPPSNQEKIYFGATVTIENEEGETQRYTIVGPDEFDLKSNKLSMDAPVAKAMFGKQVDDEFAVHTPNGEQLYYVITISYHFLEQPME</sequence>
<dbReference type="PANTHER" id="PTHR30437:SF6">
    <property type="entry name" value="TRANSCRIPTION ELONGATION FACTOR GREB"/>
    <property type="match status" value="1"/>
</dbReference>
<dbReference type="OrthoDB" id="5511940at2"/>
<reference evidence="7 8" key="1">
    <citation type="submission" date="2018-11" db="EMBL/GenBank/DDBJ databases">
        <title>Genomic Encyclopedia of Type Strains, Phase IV (KMG-IV): sequencing the most valuable type-strain genomes for metagenomic binning, comparative biology and taxonomic classification.</title>
        <authorList>
            <person name="Goeker M."/>
        </authorList>
    </citation>
    <scope>NUCLEOTIDE SEQUENCE [LARGE SCALE GENOMIC DNA]</scope>
    <source>
        <strain evidence="7 8">DSM 100316</strain>
    </source>
</reference>
<comment type="similarity">
    <text evidence="4">Belongs to the GreA/GreB family. GreB subfamily.</text>
</comment>
<dbReference type="FunFam" id="1.10.287.180:FF:000001">
    <property type="entry name" value="Transcription elongation factor GreA"/>
    <property type="match status" value="1"/>
</dbReference>
<dbReference type="InterPro" id="IPR018151">
    <property type="entry name" value="TF_GreA/GreB_CS"/>
</dbReference>
<dbReference type="InterPro" id="IPR001437">
    <property type="entry name" value="Tscrpt_elong_fac_GreA/B_C"/>
</dbReference>
<dbReference type="GO" id="GO:0003746">
    <property type="term" value="F:translation elongation factor activity"/>
    <property type="evidence" value="ECO:0007669"/>
    <property type="project" value="UniProtKB-KW"/>
</dbReference>
<dbReference type="Pfam" id="PF01272">
    <property type="entry name" value="GreA_GreB"/>
    <property type="match status" value="1"/>
</dbReference>
<organism evidence="7 8">
    <name type="scientific">Sinobacterium caligoides</name>
    <dbReference type="NCBI Taxonomy" id="933926"/>
    <lineage>
        <taxon>Bacteria</taxon>
        <taxon>Pseudomonadati</taxon>
        <taxon>Pseudomonadota</taxon>
        <taxon>Gammaproteobacteria</taxon>
        <taxon>Cellvibrionales</taxon>
        <taxon>Spongiibacteraceae</taxon>
        <taxon>Sinobacterium</taxon>
    </lineage>
</organism>
<dbReference type="InterPro" id="IPR036953">
    <property type="entry name" value="GreA/GreB_C_sf"/>
</dbReference>
<dbReference type="GO" id="GO:0006354">
    <property type="term" value="P:DNA-templated transcription elongation"/>
    <property type="evidence" value="ECO:0007669"/>
    <property type="project" value="TreeGrafter"/>
</dbReference>
<comment type="function">
    <text evidence="4">Necessary for efficient RNA polymerase transcription elongation past template-encoded arresting sites. The arresting sites in DNA have the property of trapping a certain fraction of elongating RNA polymerases that pass through, resulting in locked ternary complexes. Cleavage of the nascent transcript by cleavage factors such as GreA or GreB allows the resumption of elongation from the new 3'terminus. GreB releases sequences of up to 9 nucleotides in length.</text>
</comment>
<dbReference type="InterPro" id="IPR023459">
    <property type="entry name" value="Tscrpt_elong_fac_GreA/B_fam"/>
</dbReference>
<dbReference type="NCBIfam" id="NF002506">
    <property type="entry name" value="PRK01885.1"/>
    <property type="match status" value="1"/>
</dbReference>
<evidence type="ECO:0000256" key="2">
    <source>
        <dbReference type="ARBA" id="ARBA00023125"/>
    </source>
</evidence>
<gene>
    <name evidence="4" type="primary">greB</name>
    <name evidence="7" type="ORF">EDC56_1802</name>
</gene>
<dbReference type="Proteomes" id="UP000275394">
    <property type="component" value="Unassembled WGS sequence"/>
</dbReference>
<dbReference type="PROSITE" id="PS00829">
    <property type="entry name" value="GREAB_1"/>
    <property type="match status" value="1"/>
</dbReference>
<keyword evidence="8" id="KW-1185">Reference proteome</keyword>
<proteinExistence type="inferred from homology"/>
<dbReference type="InterPro" id="IPR006358">
    <property type="entry name" value="Tscrpt_elong_fac_GreB"/>
</dbReference>
<evidence type="ECO:0000256" key="1">
    <source>
        <dbReference type="ARBA" id="ARBA00023015"/>
    </source>
</evidence>
<dbReference type="SUPFAM" id="SSF54534">
    <property type="entry name" value="FKBP-like"/>
    <property type="match status" value="1"/>
</dbReference>
<accession>A0A3N2DNH3</accession>
<keyword evidence="2 4" id="KW-0238">DNA-binding</keyword>
<feature type="domain" description="Transcription elongation factor GreA/GreB N-terminal" evidence="6">
    <location>
        <begin position="13"/>
        <end position="83"/>
    </location>
</feature>
<dbReference type="PANTHER" id="PTHR30437">
    <property type="entry name" value="TRANSCRIPTION ELONGATION FACTOR GREA"/>
    <property type="match status" value="1"/>
</dbReference>
<dbReference type="InterPro" id="IPR028624">
    <property type="entry name" value="Tscrpt_elong_fac_GreA/B"/>
</dbReference>
<dbReference type="SUPFAM" id="SSF46557">
    <property type="entry name" value="GreA transcript cleavage protein, N-terminal domain"/>
    <property type="match status" value="1"/>
</dbReference>
<keyword evidence="3 4" id="KW-0804">Transcription</keyword>
<protein>
    <recommendedName>
        <fullName evidence="4">Transcription elongation factor GreB</fullName>
    </recommendedName>
    <alternativeName>
        <fullName evidence="4">Transcript cleavage factor GreB</fullName>
    </alternativeName>
</protein>
<keyword evidence="1 4" id="KW-0805">Transcription regulation</keyword>
<dbReference type="EMBL" id="RKHR01000004">
    <property type="protein sequence ID" value="ROS01361.1"/>
    <property type="molecule type" value="Genomic_DNA"/>
</dbReference>
<dbReference type="InterPro" id="IPR036805">
    <property type="entry name" value="Tscrpt_elong_fac_GreA/B_N_sf"/>
</dbReference>
<evidence type="ECO:0000313" key="7">
    <source>
        <dbReference type="EMBL" id="ROS01361.1"/>
    </source>
</evidence>
<feature type="domain" description="Transcription elongation factor GreA/GreB C-terminal" evidence="5">
    <location>
        <begin position="91"/>
        <end position="164"/>
    </location>
</feature>
<name>A0A3N2DNH3_9GAMM</name>
<dbReference type="Gene3D" id="1.10.287.180">
    <property type="entry name" value="Transcription elongation factor, GreA/GreB, N-terminal domain"/>
    <property type="match status" value="1"/>
</dbReference>
<dbReference type="PIRSF" id="PIRSF006092">
    <property type="entry name" value="GreA_GreB"/>
    <property type="match status" value="1"/>
</dbReference>
<keyword evidence="7" id="KW-0251">Elongation factor</keyword>
<dbReference type="GO" id="GO:0032784">
    <property type="term" value="P:regulation of DNA-templated transcription elongation"/>
    <property type="evidence" value="ECO:0007669"/>
    <property type="project" value="UniProtKB-UniRule"/>
</dbReference>
<dbReference type="AlphaFoldDB" id="A0A3N2DNH3"/>
<comment type="caution">
    <text evidence="7">The sequence shown here is derived from an EMBL/GenBank/DDBJ whole genome shotgun (WGS) entry which is preliminary data.</text>
</comment>
<dbReference type="Gene3D" id="3.10.50.30">
    <property type="entry name" value="Transcription elongation factor, GreA/GreB, C-terminal domain"/>
    <property type="match status" value="1"/>
</dbReference>
<evidence type="ECO:0000313" key="8">
    <source>
        <dbReference type="Proteomes" id="UP000275394"/>
    </source>
</evidence>
<dbReference type="GO" id="GO:0003677">
    <property type="term" value="F:DNA binding"/>
    <property type="evidence" value="ECO:0007669"/>
    <property type="project" value="UniProtKB-UniRule"/>
</dbReference>